<dbReference type="STRING" id="121224.E0VS57"/>
<dbReference type="HOGENOM" id="CLU_376136_0_0_1"/>
<dbReference type="InterPro" id="IPR028889">
    <property type="entry name" value="USP"/>
</dbReference>
<dbReference type="GO" id="GO:0004843">
    <property type="term" value="F:cysteine-type deubiquitinase activity"/>
    <property type="evidence" value="ECO:0007669"/>
    <property type="project" value="InterPro"/>
</dbReference>
<dbReference type="PANTHER" id="PTHR24006:SF905">
    <property type="entry name" value="UBIQUITIN CARBOXYL-TERMINAL HYDROLASE 1"/>
    <property type="match status" value="1"/>
</dbReference>
<protein>
    <submittedName>
        <fullName evidence="4 5">Ubiquitin specific protease, putative</fullName>
        <ecNumber evidence="4">3.1.2.15</ecNumber>
    </submittedName>
</protein>
<dbReference type="Proteomes" id="UP000009046">
    <property type="component" value="Unassembled WGS sequence"/>
</dbReference>
<evidence type="ECO:0000256" key="2">
    <source>
        <dbReference type="SAM" id="MobiDB-lite"/>
    </source>
</evidence>
<keyword evidence="6" id="KW-1185">Reference proteome</keyword>
<dbReference type="EMBL" id="DS235745">
    <property type="protein sequence ID" value="EEB16213.1"/>
    <property type="molecule type" value="Genomic_DNA"/>
</dbReference>
<dbReference type="RefSeq" id="XP_002428951.1">
    <property type="nucleotide sequence ID" value="XM_002428906.1"/>
</dbReference>
<accession>E0VS57</accession>
<dbReference type="CTD" id="8234274"/>
<feature type="compositionally biased region" description="Polar residues" evidence="2">
    <location>
        <begin position="29"/>
        <end position="47"/>
    </location>
</feature>
<dbReference type="InterPro" id="IPR050164">
    <property type="entry name" value="Peptidase_C19"/>
</dbReference>
<reference evidence="4" key="1">
    <citation type="submission" date="2007-04" db="EMBL/GenBank/DDBJ databases">
        <title>Annotation of Pediculus humanus corporis strain USDA.</title>
        <authorList>
            <person name="Kirkness E."/>
            <person name="Hannick L."/>
            <person name="Hass B."/>
            <person name="Bruggner R."/>
            <person name="Lawson D."/>
            <person name="Bidwell S."/>
            <person name="Joardar V."/>
            <person name="Caler E."/>
            <person name="Walenz B."/>
            <person name="Inman J."/>
            <person name="Schobel S."/>
            <person name="Galinsky K."/>
            <person name="Amedeo P."/>
            <person name="Strausberg R."/>
        </authorList>
    </citation>
    <scope>NUCLEOTIDE SEQUENCE</scope>
    <source>
        <strain evidence="4">USDA</strain>
    </source>
</reference>
<dbReference type="InterPro" id="IPR038765">
    <property type="entry name" value="Papain-like_cys_pep_sf"/>
</dbReference>
<dbReference type="OrthoDB" id="10062454at2759"/>
<dbReference type="Gene3D" id="3.90.70.10">
    <property type="entry name" value="Cysteine proteinases"/>
    <property type="match status" value="1"/>
</dbReference>
<dbReference type="GO" id="GO:0006508">
    <property type="term" value="P:proteolysis"/>
    <property type="evidence" value="ECO:0007669"/>
    <property type="project" value="UniProtKB-KW"/>
</dbReference>
<keyword evidence="4" id="KW-0645">Protease</keyword>
<organism>
    <name type="scientific">Pediculus humanus subsp. corporis</name>
    <name type="common">Body louse</name>
    <dbReference type="NCBI Taxonomy" id="121224"/>
    <lineage>
        <taxon>Eukaryota</taxon>
        <taxon>Metazoa</taxon>
        <taxon>Ecdysozoa</taxon>
        <taxon>Arthropoda</taxon>
        <taxon>Hexapoda</taxon>
        <taxon>Insecta</taxon>
        <taxon>Pterygota</taxon>
        <taxon>Neoptera</taxon>
        <taxon>Paraneoptera</taxon>
        <taxon>Psocodea</taxon>
        <taxon>Troctomorpha</taxon>
        <taxon>Phthiraptera</taxon>
        <taxon>Anoplura</taxon>
        <taxon>Pediculidae</taxon>
        <taxon>Pediculus</taxon>
    </lineage>
</organism>
<dbReference type="Pfam" id="PF00443">
    <property type="entry name" value="UCH"/>
    <property type="match status" value="1"/>
</dbReference>
<dbReference type="eggNOG" id="KOG1864">
    <property type="taxonomic scope" value="Eukaryota"/>
</dbReference>
<dbReference type="VEuPathDB" id="VectorBase:PHUM411860"/>
<dbReference type="PROSITE" id="PS00973">
    <property type="entry name" value="USP_2"/>
    <property type="match status" value="1"/>
</dbReference>
<dbReference type="GO" id="GO:0005829">
    <property type="term" value="C:cytosol"/>
    <property type="evidence" value="ECO:0007669"/>
    <property type="project" value="TreeGrafter"/>
</dbReference>
<evidence type="ECO:0000313" key="5">
    <source>
        <dbReference type="EnsemblMetazoa" id="PHUM411860-PA"/>
    </source>
</evidence>
<gene>
    <name evidence="5" type="primary">8234274</name>
    <name evidence="4" type="ORF">Phum_PHUM411860</name>
</gene>
<dbReference type="SUPFAM" id="SSF54001">
    <property type="entry name" value="Cysteine proteinases"/>
    <property type="match status" value="1"/>
</dbReference>
<dbReference type="PROSITE" id="PS50235">
    <property type="entry name" value="USP_3"/>
    <property type="match status" value="1"/>
</dbReference>
<dbReference type="AlphaFoldDB" id="E0VS57"/>
<dbReference type="KEGG" id="phu:Phum_PHUM411860"/>
<dbReference type="InterPro" id="IPR018200">
    <property type="entry name" value="USP_CS"/>
</dbReference>
<dbReference type="GO" id="GO:0016579">
    <property type="term" value="P:protein deubiquitination"/>
    <property type="evidence" value="ECO:0007669"/>
    <property type="project" value="InterPro"/>
</dbReference>
<dbReference type="EnsemblMetazoa" id="PHUM411860-RA">
    <property type="protein sequence ID" value="PHUM411860-PA"/>
    <property type="gene ID" value="PHUM411860"/>
</dbReference>
<sequence>MTILHSKNSQKGDSDDPPPKKKSKKSKSLIRTQTQAYVNHPTTSTGAGPSHCLPEQIGLYSFLSPTQSYYTSSEGETFLSSSQHYFEQAESDLQHYFGQTDQEIVKFKLDKFDVGLYTNSQSDPYSFEEEYESPFSGTVQDPAVPGTSQTNCKSKILNKSQIYNPNCLEYYIYGPGSRSPNSKKNPPKRVLPDINLIEVISSEEIVSQVNSFKSESLVDDNKFEGGSLLDDINNFDIDDKFGIHLNGYDKVLSPEGPQYENRLARNSPAASLSNLGNTCFLNSVLYTLRFAPNFLHNLHHLVCDMNLNTVNNLQAKQKTSSLGRNVNLNWNSNKDFTSNGIGDHPSQVKTKKQIVTEKLHEVYEAMHIAETKEHIDPFHPDVFLTALREVNPIFEGNQQQDAHELLVCLLDIFRETCQALARQAETRAAFEVHYSLPPSGESENSLLKLNSASNLNKPWGGVMSVRTSLKARTQECLKTRKNEKNSSFNNNTIKKKNKRDLERVDSNDSADSSSSSMEFNSNLKGAHFDDKLRLGVHNFVAQDFEGVMVLQTTCLGCENTTEKKEPFADICVPIKTDDNEDEDDPMDPLNPSDLYQRAVVTDEYLRDRNKYYCEECLRYNEARRSVRYQTLPRLLTLQLKRFSSTYGAMSKVTQYMPTPMTLSCFCEECRSLDRGKSSPSRHCYDLYGVIMHLGPNMAGGHYIAYVKTTVNLECYRTCGFRLGKVEQSQGKQYTLQSV</sequence>
<dbReference type="InParanoid" id="E0VS57"/>
<evidence type="ECO:0000313" key="4">
    <source>
        <dbReference type="EMBL" id="EEB16213.1"/>
    </source>
</evidence>
<evidence type="ECO:0000313" key="6">
    <source>
        <dbReference type="Proteomes" id="UP000009046"/>
    </source>
</evidence>
<dbReference type="EMBL" id="AAZO01005060">
    <property type="status" value="NOT_ANNOTATED_CDS"/>
    <property type="molecule type" value="Genomic_DNA"/>
</dbReference>
<feature type="region of interest" description="Disordered" evidence="2">
    <location>
        <begin position="1"/>
        <end position="50"/>
    </location>
</feature>
<feature type="compositionally biased region" description="Basic and acidic residues" evidence="2">
    <location>
        <begin position="10"/>
        <end position="19"/>
    </location>
</feature>
<reference evidence="5" key="3">
    <citation type="submission" date="2021-02" db="UniProtKB">
        <authorList>
            <consortium name="EnsemblMetazoa"/>
        </authorList>
    </citation>
    <scope>IDENTIFICATION</scope>
    <source>
        <strain evidence="5">USDA</strain>
    </source>
</reference>
<reference evidence="4" key="2">
    <citation type="submission" date="2007-04" db="EMBL/GenBank/DDBJ databases">
        <title>The genome of the human body louse.</title>
        <authorList>
            <consortium name="The Human Body Louse Genome Consortium"/>
            <person name="Kirkness E."/>
            <person name="Walenz B."/>
            <person name="Hass B."/>
            <person name="Bruggner R."/>
            <person name="Strausberg R."/>
        </authorList>
    </citation>
    <scope>NUCLEOTIDE SEQUENCE</scope>
    <source>
        <strain evidence="4">USDA</strain>
    </source>
</reference>
<dbReference type="PANTHER" id="PTHR24006">
    <property type="entry name" value="UBIQUITIN CARBOXYL-TERMINAL HYDROLASE"/>
    <property type="match status" value="1"/>
</dbReference>
<proteinExistence type="inferred from homology"/>
<name>E0VS57_PEDHC</name>
<dbReference type="GO" id="GO:0005634">
    <property type="term" value="C:nucleus"/>
    <property type="evidence" value="ECO:0007669"/>
    <property type="project" value="TreeGrafter"/>
</dbReference>
<keyword evidence="4" id="KW-0378">Hydrolase</keyword>
<dbReference type="InterPro" id="IPR001394">
    <property type="entry name" value="Peptidase_C19_UCH"/>
</dbReference>
<feature type="domain" description="USP" evidence="3">
    <location>
        <begin position="270"/>
        <end position="738"/>
    </location>
</feature>
<evidence type="ECO:0000259" key="3">
    <source>
        <dbReference type="PROSITE" id="PS50235"/>
    </source>
</evidence>
<dbReference type="EC" id="3.1.2.15" evidence="4"/>
<feature type="compositionally biased region" description="Low complexity" evidence="2">
    <location>
        <begin position="507"/>
        <end position="518"/>
    </location>
</feature>
<evidence type="ECO:0000256" key="1">
    <source>
        <dbReference type="ARBA" id="ARBA00009085"/>
    </source>
</evidence>
<comment type="similarity">
    <text evidence="1">Belongs to the peptidase C19 family.</text>
</comment>
<feature type="region of interest" description="Disordered" evidence="2">
    <location>
        <begin position="480"/>
        <end position="518"/>
    </location>
</feature>
<dbReference type="GeneID" id="8234274"/>